<feature type="non-terminal residue" evidence="9">
    <location>
        <position position="1"/>
    </location>
</feature>
<evidence type="ECO:0000259" key="7">
    <source>
        <dbReference type="Pfam" id="PF00551"/>
    </source>
</evidence>
<evidence type="ECO:0000313" key="10">
    <source>
        <dbReference type="Proteomes" id="UP000266841"/>
    </source>
</evidence>
<evidence type="ECO:0000256" key="5">
    <source>
        <dbReference type="ARBA" id="ARBA00022917"/>
    </source>
</evidence>
<feature type="compositionally biased region" description="Pro residues" evidence="6">
    <location>
        <begin position="43"/>
        <end position="54"/>
    </location>
</feature>
<dbReference type="InterPro" id="IPR044135">
    <property type="entry name" value="Met-tRNA-FMT_C"/>
</dbReference>
<keyword evidence="5" id="KW-0648">Protein biosynthesis</keyword>
<dbReference type="Gene3D" id="3.40.50.12230">
    <property type="match status" value="1"/>
</dbReference>
<dbReference type="NCBIfam" id="TIGR00460">
    <property type="entry name" value="fmt"/>
    <property type="match status" value="1"/>
</dbReference>
<evidence type="ECO:0000256" key="4">
    <source>
        <dbReference type="ARBA" id="ARBA00022679"/>
    </source>
</evidence>
<dbReference type="Pfam" id="PF02911">
    <property type="entry name" value="Formyl_trans_C"/>
    <property type="match status" value="1"/>
</dbReference>
<sequence length="661" mass="72568">IKACRTLFSANIESFSGGGGGGRRQRGPIFANPSSALPRAPHRPPAPTRAPTHPPRQSRTAPRATKRCEERQFNRNTDQRPRRLAARSPVSARAPTHPTPLASPADFRTAAAAAAAAERQLNEPDADQPVAPSAPCQMSRVHPCPHPPHPPRQSSRLPLAAPPFALPSRSLPTTFAPHPRRLALPHRYDIKHRTVVLPYTFRRRSALVAKRCLSSRPAAAFARTTVLTDVAVSRSFVRMNAEKISDTLRFASASPCQSSLARDRPCLQHGQTCSRTDTCTCTDRDDDDVNLSSSASGNRNSQIKAKVFARLTMGSLRMVAMACTIIRTWRDYCFLGTPEVAATSLKTIYEESLSSGCPYEVVGVVTQPPKRRKRKGKEIPSPVGYMAEELGIPILCPDKARDKEFLDTLEQEVKPDLCITAAYGQYLPKRFLALPKFGTLNIHPSLLPRWRGSSPVQRSLEAGDNPVGVSVLFTVSRMDAGPIVAQEEHNIDDDEQATTLLPDLFKIGTRSLMEAIPKVIDGEISIETATVQDESLVAEAGMIDSSEGQLWPTKMSARECHNRVRGFSMWPGTFLFFQIGDDTSEPTKVKVIESRVLDETAEATDIIEIGPKKGDGLRLICSDGSVLEMLRVQPITKKVMDAKSFVNGLQGRTVRWLPDKS</sequence>
<dbReference type="PANTHER" id="PTHR11138:SF5">
    <property type="entry name" value="METHIONYL-TRNA FORMYLTRANSFERASE, MITOCHONDRIAL"/>
    <property type="match status" value="1"/>
</dbReference>
<dbReference type="Pfam" id="PF00551">
    <property type="entry name" value="Formyl_trans_N"/>
    <property type="match status" value="1"/>
</dbReference>
<feature type="region of interest" description="Disordered" evidence="6">
    <location>
        <begin position="12"/>
        <end position="159"/>
    </location>
</feature>
<comment type="similarity">
    <text evidence="1">Belongs to the Fmt family.</text>
</comment>
<dbReference type="InterPro" id="IPR011034">
    <property type="entry name" value="Formyl_transferase-like_C_sf"/>
</dbReference>
<dbReference type="CDD" id="cd08646">
    <property type="entry name" value="FMT_core_Met-tRNA-FMT_N"/>
    <property type="match status" value="1"/>
</dbReference>
<keyword evidence="4" id="KW-0808">Transferase</keyword>
<dbReference type="PANTHER" id="PTHR11138">
    <property type="entry name" value="METHIONYL-TRNA FORMYLTRANSFERASE"/>
    <property type="match status" value="1"/>
</dbReference>
<dbReference type="GO" id="GO:0005739">
    <property type="term" value="C:mitochondrion"/>
    <property type="evidence" value="ECO:0007669"/>
    <property type="project" value="TreeGrafter"/>
</dbReference>
<accession>K0TKV6</accession>
<dbReference type="OrthoDB" id="10268103at2759"/>
<keyword evidence="10" id="KW-1185">Reference proteome</keyword>
<evidence type="ECO:0000259" key="8">
    <source>
        <dbReference type="Pfam" id="PF02911"/>
    </source>
</evidence>
<dbReference type="eggNOG" id="KOG3082">
    <property type="taxonomic scope" value="Eukaryota"/>
</dbReference>
<evidence type="ECO:0000313" key="9">
    <source>
        <dbReference type="EMBL" id="EJK74796.1"/>
    </source>
</evidence>
<evidence type="ECO:0000256" key="6">
    <source>
        <dbReference type="SAM" id="MobiDB-lite"/>
    </source>
</evidence>
<reference evidence="9 10" key="1">
    <citation type="journal article" date="2012" name="Genome Biol.">
        <title>Genome and low-iron response of an oceanic diatom adapted to chronic iron limitation.</title>
        <authorList>
            <person name="Lommer M."/>
            <person name="Specht M."/>
            <person name="Roy A.S."/>
            <person name="Kraemer L."/>
            <person name="Andreson R."/>
            <person name="Gutowska M.A."/>
            <person name="Wolf J."/>
            <person name="Bergner S.V."/>
            <person name="Schilhabel M.B."/>
            <person name="Klostermeier U.C."/>
            <person name="Beiko R.G."/>
            <person name="Rosenstiel P."/>
            <person name="Hippler M."/>
            <person name="Laroche J."/>
        </authorList>
    </citation>
    <scope>NUCLEOTIDE SEQUENCE [LARGE SCALE GENOMIC DNA]</scope>
    <source>
        <strain evidence="9 10">CCMP1005</strain>
    </source>
</reference>
<dbReference type="InterPro" id="IPR036477">
    <property type="entry name" value="Formyl_transf_N_sf"/>
</dbReference>
<evidence type="ECO:0000256" key="3">
    <source>
        <dbReference type="ARBA" id="ARBA00014185"/>
    </source>
</evidence>
<dbReference type="InterPro" id="IPR002376">
    <property type="entry name" value="Formyl_transf_N"/>
</dbReference>
<dbReference type="InterPro" id="IPR005793">
    <property type="entry name" value="Formyl_trans_C"/>
</dbReference>
<feature type="domain" description="Formyl transferase N-terminal" evidence="7">
    <location>
        <begin position="343"/>
        <end position="515"/>
    </location>
</feature>
<gene>
    <name evidence="9" type="ORF">THAOC_03498</name>
</gene>
<proteinExistence type="inferred from homology"/>
<name>K0TKV6_THAOC</name>
<protein>
    <recommendedName>
        <fullName evidence="3">Methionyl-tRNA formyltransferase, mitochondrial</fullName>
        <ecNumber evidence="2">2.1.2.9</ecNumber>
    </recommendedName>
</protein>
<dbReference type="AlphaFoldDB" id="K0TKV6"/>
<dbReference type="InterPro" id="IPR041711">
    <property type="entry name" value="Met-tRNA-FMT_N"/>
</dbReference>
<comment type="caution">
    <text evidence="9">The sequence shown here is derived from an EMBL/GenBank/DDBJ whole genome shotgun (WGS) entry which is preliminary data.</text>
</comment>
<dbReference type="HAMAP" id="MF_00182">
    <property type="entry name" value="Formyl_trans"/>
    <property type="match status" value="1"/>
</dbReference>
<dbReference type="EMBL" id="AGNL01003365">
    <property type="protein sequence ID" value="EJK74796.1"/>
    <property type="molecule type" value="Genomic_DNA"/>
</dbReference>
<organism evidence="9 10">
    <name type="scientific">Thalassiosira oceanica</name>
    <name type="common">Marine diatom</name>
    <dbReference type="NCBI Taxonomy" id="159749"/>
    <lineage>
        <taxon>Eukaryota</taxon>
        <taxon>Sar</taxon>
        <taxon>Stramenopiles</taxon>
        <taxon>Ochrophyta</taxon>
        <taxon>Bacillariophyta</taxon>
        <taxon>Coscinodiscophyceae</taxon>
        <taxon>Thalassiosirophycidae</taxon>
        <taxon>Thalassiosirales</taxon>
        <taxon>Thalassiosiraceae</taxon>
        <taxon>Thalassiosira</taxon>
    </lineage>
</organism>
<evidence type="ECO:0000256" key="2">
    <source>
        <dbReference type="ARBA" id="ARBA00012261"/>
    </source>
</evidence>
<feature type="domain" description="Formyl transferase C-terminal" evidence="8">
    <location>
        <begin position="554"/>
        <end position="649"/>
    </location>
</feature>
<dbReference type="Proteomes" id="UP000266841">
    <property type="component" value="Unassembled WGS sequence"/>
</dbReference>
<dbReference type="InterPro" id="IPR005794">
    <property type="entry name" value="Fmt"/>
</dbReference>
<dbReference type="CDD" id="cd08704">
    <property type="entry name" value="Met_tRNA_FMT_C"/>
    <property type="match status" value="1"/>
</dbReference>
<feature type="compositionally biased region" description="Basic and acidic residues" evidence="6">
    <location>
        <begin position="66"/>
        <end position="81"/>
    </location>
</feature>
<dbReference type="SUPFAM" id="SSF53328">
    <property type="entry name" value="Formyltransferase"/>
    <property type="match status" value="1"/>
</dbReference>
<dbReference type="SUPFAM" id="SSF50486">
    <property type="entry name" value="FMT C-terminal domain-like"/>
    <property type="match status" value="1"/>
</dbReference>
<dbReference type="EC" id="2.1.2.9" evidence="2"/>
<dbReference type="GO" id="GO:0004479">
    <property type="term" value="F:methionyl-tRNA formyltransferase activity"/>
    <property type="evidence" value="ECO:0007669"/>
    <property type="project" value="UniProtKB-EC"/>
</dbReference>
<evidence type="ECO:0000256" key="1">
    <source>
        <dbReference type="ARBA" id="ARBA00010699"/>
    </source>
</evidence>